<dbReference type="PANTHER" id="PTHR43591">
    <property type="entry name" value="METHYLTRANSFERASE"/>
    <property type="match status" value="1"/>
</dbReference>
<dbReference type="Gene3D" id="3.40.50.150">
    <property type="entry name" value="Vaccinia Virus protein VP39"/>
    <property type="match status" value="1"/>
</dbReference>
<dbReference type="Pfam" id="PF08241">
    <property type="entry name" value="Methyltransf_11"/>
    <property type="match status" value="1"/>
</dbReference>
<keyword evidence="3" id="KW-1185">Reference proteome</keyword>
<sequence>MAKTEDSGFYTGSLLTLNANSSDEYVKGIYDEWAEKYDKVTGEAGYVAYKTCTPIFDQLLRDKFDSKHSELRIIDAGAGTGIVGKVLQDLGYTNIDALDISQKMLDEAKKLNVYKNFFCAPLSEEPVAEIANDQYDALICIGTLTVGHVKPRAFDEILRIVKPGGIIGFTLRKDVYNETVEHAVFKETTKFGYREKMDEIENEKRWKLLRCDLIDYHTSMDELRAKCYSLMYQVL</sequence>
<evidence type="ECO:0000259" key="1">
    <source>
        <dbReference type="Pfam" id="PF08241"/>
    </source>
</evidence>
<dbReference type="CDD" id="cd02440">
    <property type="entry name" value="AdoMet_MTases"/>
    <property type="match status" value="1"/>
</dbReference>
<dbReference type="InterPro" id="IPR029063">
    <property type="entry name" value="SAM-dependent_MTases_sf"/>
</dbReference>
<gene>
    <name evidence="2" type="ORF">PLOB_00010348</name>
</gene>
<dbReference type="InterPro" id="IPR013216">
    <property type="entry name" value="Methyltransf_11"/>
</dbReference>
<reference evidence="2 3" key="1">
    <citation type="submission" date="2022-05" db="EMBL/GenBank/DDBJ databases">
        <authorList>
            <consortium name="Genoscope - CEA"/>
            <person name="William W."/>
        </authorList>
    </citation>
    <scope>NUCLEOTIDE SEQUENCE [LARGE SCALE GENOMIC DNA]</scope>
</reference>
<dbReference type="SUPFAM" id="SSF53335">
    <property type="entry name" value="S-adenosyl-L-methionine-dependent methyltransferases"/>
    <property type="match status" value="1"/>
</dbReference>
<dbReference type="EMBL" id="CALNXK010000152">
    <property type="protein sequence ID" value="CAH3169854.1"/>
    <property type="molecule type" value="Genomic_DNA"/>
</dbReference>
<organism evidence="2 3">
    <name type="scientific">Porites lobata</name>
    <dbReference type="NCBI Taxonomy" id="104759"/>
    <lineage>
        <taxon>Eukaryota</taxon>
        <taxon>Metazoa</taxon>
        <taxon>Cnidaria</taxon>
        <taxon>Anthozoa</taxon>
        <taxon>Hexacorallia</taxon>
        <taxon>Scleractinia</taxon>
        <taxon>Fungiina</taxon>
        <taxon>Poritidae</taxon>
        <taxon>Porites</taxon>
    </lineage>
</organism>
<dbReference type="Proteomes" id="UP001159405">
    <property type="component" value="Unassembled WGS sequence"/>
</dbReference>
<proteinExistence type="predicted"/>
<feature type="domain" description="Methyltransferase type 11" evidence="1">
    <location>
        <begin position="75"/>
        <end position="167"/>
    </location>
</feature>
<comment type="caution">
    <text evidence="2">The sequence shown here is derived from an EMBL/GenBank/DDBJ whole genome shotgun (WGS) entry which is preliminary data.</text>
</comment>
<accession>A0ABN8QSJ1</accession>
<dbReference type="PANTHER" id="PTHR43591:SF110">
    <property type="entry name" value="RHODANESE DOMAIN-CONTAINING PROTEIN"/>
    <property type="match status" value="1"/>
</dbReference>
<protein>
    <recommendedName>
        <fullName evidence="1">Methyltransferase type 11 domain-containing protein</fullName>
    </recommendedName>
</protein>
<name>A0ABN8QSJ1_9CNID</name>
<evidence type="ECO:0000313" key="2">
    <source>
        <dbReference type="EMBL" id="CAH3169854.1"/>
    </source>
</evidence>
<evidence type="ECO:0000313" key="3">
    <source>
        <dbReference type="Proteomes" id="UP001159405"/>
    </source>
</evidence>